<name>A0ABD1UJX0_9LAMI</name>
<sequence>MGILSRGLFCGLISGKAALLKLCDSWKVEYNYLPHDSGWLIFKFKNEEMSVLNGGPYFVYGRPLMLKIMPHCFGFDDKEISIMPVWITLPGLLFACWNQTVLGKIVSMVGKPITTDKLTVSKERISHARVLVEVDASIPLTRRVHIMLPTGLRYQPVFYEHEPKICTSCKVFGHATSSCSSKAKVQDNSSNLPPKNNTSAHIIVENADKTGIEETAAPTTAVIPVAAIDEPDQFQELGEEQHFTVVSRTKKRTSKLKQKQSIVTLPSSSAPATKHVSILLAEKGTRSSFNDNTCVEKRLASTSTDKKKGNTLPLSS</sequence>
<dbReference type="AlphaFoldDB" id="A0ABD1UJX0"/>
<proteinExistence type="predicted"/>
<evidence type="ECO:0000313" key="2">
    <source>
        <dbReference type="Proteomes" id="UP001604336"/>
    </source>
</evidence>
<dbReference type="InterPro" id="IPR040256">
    <property type="entry name" value="At4g02000-like"/>
</dbReference>
<protein>
    <submittedName>
        <fullName evidence="1">Zinc ion binding</fullName>
    </submittedName>
</protein>
<dbReference type="PANTHER" id="PTHR31286:SF168">
    <property type="entry name" value="DUF4283 DOMAIN-CONTAINING PROTEIN"/>
    <property type="match status" value="1"/>
</dbReference>
<evidence type="ECO:0000313" key="1">
    <source>
        <dbReference type="EMBL" id="KAL2525287.1"/>
    </source>
</evidence>
<dbReference type="Proteomes" id="UP001604336">
    <property type="component" value="Unassembled WGS sequence"/>
</dbReference>
<dbReference type="EMBL" id="JBFOLK010000003">
    <property type="protein sequence ID" value="KAL2525287.1"/>
    <property type="molecule type" value="Genomic_DNA"/>
</dbReference>
<accession>A0ABD1UJX0</accession>
<comment type="caution">
    <text evidence="1">The sequence shown here is derived from an EMBL/GenBank/DDBJ whole genome shotgun (WGS) entry which is preliminary data.</text>
</comment>
<gene>
    <name evidence="1" type="ORF">Adt_10341</name>
</gene>
<dbReference type="PANTHER" id="PTHR31286">
    <property type="entry name" value="GLYCINE-RICH CELL WALL STRUCTURAL PROTEIN 1.8-LIKE"/>
    <property type="match status" value="1"/>
</dbReference>
<organism evidence="1 2">
    <name type="scientific">Abeliophyllum distichum</name>
    <dbReference type="NCBI Taxonomy" id="126358"/>
    <lineage>
        <taxon>Eukaryota</taxon>
        <taxon>Viridiplantae</taxon>
        <taxon>Streptophyta</taxon>
        <taxon>Embryophyta</taxon>
        <taxon>Tracheophyta</taxon>
        <taxon>Spermatophyta</taxon>
        <taxon>Magnoliopsida</taxon>
        <taxon>eudicotyledons</taxon>
        <taxon>Gunneridae</taxon>
        <taxon>Pentapetalae</taxon>
        <taxon>asterids</taxon>
        <taxon>lamiids</taxon>
        <taxon>Lamiales</taxon>
        <taxon>Oleaceae</taxon>
        <taxon>Forsythieae</taxon>
        <taxon>Abeliophyllum</taxon>
    </lineage>
</organism>
<keyword evidence="2" id="KW-1185">Reference proteome</keyword>
<reference evidence="2" key="1">
    <citation type="submission" date="2024-07" db="EMBL/GenBank/DDBJ databases">
        <title>Two chromosome-level genome assemblies of Korean endemic species Abeliophyllum distichum and Forsythia ovata (Oleaceae).</title>
        <authorList>
            <person name="Jang H."/>
        </authorList>
    </citation>
    <scope>NUCLEOTIDE SEQUENCE [LARGE SCALE GENOMIC DNA]</scope>
</reference>